<name>A0A2T2NYK4_CORCC</name>
<gene>
    <name evidence="2" type="ORF">BS50DRAFT_674853</name>
</gene>
<keyword evidence="3" id="KW-1185">Reference proteome</keyword>
<sequence length="159" mass="17789">MPFSSHDAVHLVQAVLITAAISLTVPRLFMDYEYQKKEHLLALTIGAKSLVVIAYQVATEHVGRFRRWHSYKANAILNCLEVVFWSAVTFFVIDANTSKCKGINCTFSWIVVVLGILITLSQIYTSIVAVREFRQHRAGMPHPKEAVLLDDGESAVSAR</sequence>
<protein>
    <recommendedName>
        <fullName evidence="4">MARVEL domain-containing protein</fullName>
    </recommendedName>
</protein>
<evidence type="ECO:0000256" key="1">
    <source>
        <dbReference type="SAM" id="Phobius"/>
    </source>
</evidence>
<dbReference type="STRING" id="1448308.A0A2T2NYK4"/>
<dbReference type="Proteomes" id="UP000240883">
    <property type="component" value="Unassembled WGS sequence"/>
</dbReference>
<dbReference type="OrthoDB" id="3436860at2759"/>
<evidence type="ECO:0000313" key="2">
    <source>
        <dbReference type="EMBL" id="PSN70493.1"/>
    </source>
</evidence>
<dbReference type="EMBL" id="KZ678132">
    <property type="protein sequence ID" value="PSN70493.1"/>
    <property type="molecule type" value="Genomic_DNA"/>
</dbReference>
<reference evidence="2 3" key="1">
    <citation type="journal article" date="2018" name="Front. Microbiol.">
        <title>Genome-Wide Analysis of Corynespora cassiicola Leaf Fall Disease Putative Effectors.</title>
        <authorList>
            <person name="Lopez D."/>
            <person name="Ribeiro S."/>
            <person name="Label P."/>
            <person name="Fumanal B."/>
            <person name="Venisse J.S."/>
            <person name="Kohler A."/>
            <person name="de Oliveira R.R."/>
            <person name="Labutti K."/>
            <person name="Lipzen A."/>
            <person name="Lail K."/>
            <person name="Bauer D."/>
            <person name="Ohm R.A."/>
            <person name="Barry K.W."/>
            <person name="Spatafora J."/>
            <person name="Grigoriev I.V."/>
            <person name="Martin F.M."/>
            <person name="Pujade-Renaud V."/>
        </authorList>
    </citation>
    <scope>NUCLEOTIDE SEQUENCE [LARGE SCALE GENOMIC DNA]</scope>
    <source>
        <strain evidence="2 3">Philippines</strain>
    </source>
</reference>
<feature type="transmembrane region" description="Helical" evidence="1">
    <location>
        <begin position="12"/>
        <end position="30"/>
    </location>
</feature>
<organism evidence="2 3">
    <name type="scientific">Corynespora cassiicola Philippines</name>
    <dbReference type="NCBI Taxonomy" id="1448308"/>
    <lineage>
        <taxon>Eukaryota</taxon>
        <taxon>Fungi</taxon>
        <taxon>Dikarya</taxon>
        <taxon>Ascomycota</taxon>
        <taxon>Pezizomycotina</taxon>
        <taxon>Dothideomycetes</taxon>
        <taxon>Pleosporomycetidae</taxon>
        <taxon>Pleosporales</taxon>
        <taxon>Corynesporascaceae</taxon>
        <taxon>Corynespora</taxon>
    </lineage>
</organism>
<evidence type="ECO:0000313" key="3">
    <source>
        <dbReference type="Proteomes" id="UP000240883"/>
    </source>
</evidence>
<keyword evidence="1" id="KW-0812">Transmembrane</keyword>
<keyword evidence="1" id="KW-0472">Membrane</keyword>
<feature type="transmembrane region" description="Helical" evidence="1">
    <location>
        <begin position="107"/>
        <end position="130"/>
    </location>
</feature>
<evidence type="ECO:0008006" key="4">
    <source>
        <dbReference type="Google" id="ProtNLM"/>
    </source>
</evidence>
<keyword evidence="1" id="KW-1133">Transmembrane helix</keyword>
<accession>A0A2T2NYK4</accession>
<proteinExistence type="predicted"/>
<feature type="transmembrane region" description="Helical" evidence="1">
    <location>
        <begin position="75"/>
        <end position="95"/>
    </location>
</feature>
<dbReference type="AlphaFoldDB" id="A0A2T2NYK4"/>